<keyword evidence="3" id="KW-0472">Membrane</keyword>
<sequence>MDILDRSYKCHPRAPAIDDGKIVLDYRALRRRVDELAQLMRSGGIGAGDRVGIRIPSGTAELYVSILAVLAAGAAYVPVDADDPDDRAELVWQEAQVCAVLQAGGALTWRPAEPPIGAHRPPTPDDDAWIIFTSGSTGKPKGVAVRHAAAAAFVDAEARLFLQKNPLGPADRVLGGLSVAFDASCEEMWLAWRHGACLVPAPRALVRSGADLGSWLQERRITVVSTVPTLAALWPVETLSGVRLVILGGEATGPELVAKLDRPGREVWNTYGPTEATVVASAALLQATEPVRIGLPLDGWDLAVVDDQGSPVGWGEVGELIIGGVGLAHYLDPVQDAKAYLPYPTLGWERGYRSGDQVRAEPEGLVFVGRSDDQIKIGGRRIELGEIDAALLSLDGVRAATAAVQRTPAGSQVLVGYLVLANDQDEFQLAEAREELSRRLPASLVPTLTILPTLPTRTSGKVDRAALPWPLPDDDASDLDETADFVAGHWKQVLGSSPALDADFFASGGTSLAAAQLVSGLRSRYPEMSVADAYRYPTLGALADRLNVLTPTGPRTRVTRRTTRLFGVLQSVIAVLLFGFVGMRWTAGVVTLAALYGQFAGNAPLSWQTWLMLGLSWVLLFTVPGRLALVAGGARLLTARLSPGSYRRGGWAHLRIWTAERWATAVGTSGFTGTAWARWYAVALGCKVGRKVDLYALPPVTGLARFGDRAAVEPEADLAGWWLEGQELQVGTVHVGPEARVGARTTLLPGAIIGAGAEVTSGSSVSGTVPAGQRWGGSPARPLDEAGLQWPVEPARRSRWWQFAHSLTPTASALITMVATLPGAFAVQALLSNNASLGAVLLASLWIAPSAAAAYLFLNSLMTAAMVRLASHGVRPGVHRVDSLAGWSASLIQATMTMARRTLFPLYAGLFTPVWLRMLGATVGRRAEVSTVTGLPKMMTVGSGGFLADDSVVAPYQLRAGWLRIGPAEVGQRAFVGNSAEVEPGRSVPDHALVGVLSETPDGAGVGSSWLGRPAMELPRVPQSGELARTFEPPRRLVLARAAVEACRFVPVLLTSALAIFVYAALSTMSQQYGVLRTALVSPAVMLLAAATGVLLAVMAKWLLMGKFRSDEHALWTTFVWRNELSDVFVEELVIRWAGLAVGSPLYNRVLRLMGARIGRGVSCETRWLPEPDLVTLEDGAVVNRGCVLQTHLFHDRVLRLGPVHLGSGATLGPHSIILLDAAIEDGCTVGANSLVMRGERLPAHTRWIGTPVEPLDQEVSRAVA</sequence>
<dbReference type="SMART" id="SM00823">
    <property type="entry name" value="PKS_PP"/>
    <property type="match status" value="1"/>
</dbReference>
<dbReference type="PROSITE" id="PS00455">
    <property type="entry name" value="AMP_BINDING"/>
    <property type="match status" value="1"/>
</dbReference>
<dbReference type="GO" id="GO:0044550">
    <property type="term" value="P:secondary metabolite biosynthetic process"/>
    <property type="evidence" value="ECO:0007669"/>
    <property type="project" value="TreeGrafter"/>
</dbReference>
<evidence type="ECO:0000256" key="1">
    <source>
        <dbReference type="ARBA" id="ARBA00022450"/>
    </source>
</evidence>
<dbReference type="Gene3D" id="3.40.50.12780">
    <property type="entry name" value="N-terminal domain of ligase-like"/>
    <property type="match status" value="1"/>
</dbReference>
<feature type="transmembrane region" description="Helical" evidence="3">
    <location>
        <begin position="607"/>
        <end position="631"/>
    </location>
</feature>
<dbReference type="InterPro" id="IPR020806">
    <property type="entry name" value="PKS_PP-bd"/>
</dbReference>
<gene>
    <name evidence="5" type="ORF">E1263_22475</name>
</gene>
<dbReference type="GO" id="GO:0005737">
    <property type="term" value="C:cytoplasm"/>
    <property type="evidence" value="ECO:0007669"/>
    <property type="project" value="TreeGrafter"/>
</dbReference>
<accession>A0A4R4ZGJ5</accession>
<dbReference type="InterPro" id="IPR045851">
    <property type="entry name" value="AMP-bd_C_sf"/>
</dbReference>
<name>A0A4R4ZGJ5_9ACTN</name>
<feature type="domain" description="Carrier" evidence="4">
    <location>
        <begin position="477"/>
        <end position="550"/>
    </location>
</feature>
<dbReference type="InterPro" id="IPR011004">
    <property type="entry name" value="Trimer_LpxA-like_sf"/>
</dbReference>
<dbReference type="InterPro" id="IPR042099">
    <property type="entry name" value="ANL_N_sf"/>
</dbReference>
<reference evidence="5 6" key="1">
    <citation type="submission" date="2019-03" db="EMBL/GenBank/DDBJ databases">
        <title>Draft genome sequences of novel Actinobacteria.</title>
        <authorList>
            <person name="Sahin N."/>
            <person name="Ay H."/>
            <person name="Saygin H."/>
        </authorList>
    </citation>
    <scope>NUCLEOTIDE SEQUENCE [LARGE SCALE GENOMIC DNA]</scope>
    <source>
        <strain evidence="5 6">JCM 13523</strain>
    </source>
</reference>
<dbReference type="Pfam" id="PF00501">
    <property type="entry name" value="AMP-binding"/>
    <property type="match status" value="1"/>
</dbReference>
<dbReference type="PANTHER" id="PTHR45527">
    <property type="entry name" value="NONRIBOSOMAL PEPTIDE SYNTHETASE"/>
    <property type="match status" value="1"/>
</dbReference>
<feature type="transmembrane region" description="Helical" evidence="3">
    <location>
        <begin position="565"/>
        <end position="587"/>
    </location>
</feature>
<dbReference type="EMBL" id="SMKX01000067">
    <property type="protein sequence ID" value="TDD57731.1"/>
    <property type="molecule type" value="Genomic_DNA"/>
</dbReference>
<dbReference type="NCBIfam" id="TIGR02353">
    <property type="entry name" value="NRPS_term_dom"/>
    <property type="match status" value="1"/>
</dbReference>
<evidence type="ECO:0000256" key="3">
    <source>
        <dbReference type="SAM" id="Phobius"/>
    </source>
</evidence>
<dbReference type="Proteomes" id="UP000295124">
    <property type="component" value="Unassembled WGS sequence"/>
</dbReference>
<evidence type="ECO:0000313" key="5">
    <source>
        <dbReference type="EMBL" id="TDD57731.1"/>
    </source>
</evidence>
<keyword evidence="6" id="KW-1185">Reference proteome</keyword>
<dbReference type="InterPro" id="IPR036736">
    <property type="entry name" value="ACP-like_sf"/>
</dbReference>
<dbReference type="GO" id="GO:0031177">
    <property type="term" value="F:phosphopantetheine binding"/>
    <property type="evidence" value="ECO:0007669"/>
    <property type="project" value="InterPro"/>
</dbReference>
<organism evidence="5 6">
    <name type="scientific">Kribbella antibiotica</name>
    <dbReference type="NCBI Taxonomy" id="190195"/>
    <lineage>
        <taxon>Bacteria</taxon>
        <taxon>Bacillati</taxon>
        <taxon>Actinomycetota</taxon>
        <taxon>Actinomycetes</taxon>
        <taxon>Propionibacteriales</taxon>
        <taxon>Kribbellaceae</taxon>
        <taxon>Kribbella</taxon>
    </lineage>
</organism>
<keyword evidence="2" id="KW-0597">Phosphoprotein</keyword>
<dbReference type="Gene3D" id="3.30.300.30">
    <property type="match status" value="1"/>
</dbReference>
<evidence type="ECO:0000256" key="2">
    <source>
        <dbReference type="ARBA" id="ARBA00022553"/>
    </source>
</evidence>
<dbReference type="SUPFAM" id="SSF56801">
    <property type="entry name" value="Acetyl-CoA synthetase-like"/>
    <property type="match status" value="1"/>
</dbReference>
<proteinExistence type="predicted"/>
<keyword evidence="3" id="KW-0812">Transmembrane</keyword>
<dbReference type="OrthoDB" id="9803968at2"/>
<dbReference type="GO" id="GO:0043041">
    <property type="term" value="P:amino acid activation for nonribosomal peptide biosynthetic process"/>
    <property type="evidence" value="ECO:0007669"/>
    <property type="project" value="TreeGrafter"/>
</dbReference>
<dbReference type="InterPro" id="IPR009081">
    <property type="entry name" value="PP-bd_ACP"/>
</dbReference>
<dbReference type="Pfam" id="PF00550">
    <property type="entry name" value="PP-binding"/>
    <property type="match status" value="1"/>
</dbReference>
<feature type="transmembrane region" description="Helical" evidence="3">
    <location>
        <begin position="1078"/>
        <end position="1100"/>
    </location>
</feature>
<dbReference type="SUPFAM" id="SSF51161">
    <property type="entry name" value="Trimeric LpxA-like enzymes"/>
    <property type="match status" value="3"/>
</dbReference>
<dbReference type="InterPro" id="IPR000873">
    <property type="entry name" value="AMP-dep_synth/lig_dom"/>
</dbReference>
<dbReference type="Gene3D" id="2.160.10.10">
    <property type="entry name" value="Hexapeptide repeat proteins"/>
    <property type="match status" value="2"/>
</dbReference>
<dbReference type="PANTHER" id="PTHR45527:SF1">
    <property type="entry name" value="FATTY ACID SYNTHASE"/>
    <property type="match status" value="1"/>
</dbReference>
<dbReference type="InterPro" id="IPR020845">
    <property type="entry name" value="AMP-binding_CS"/>
</dbReference>
<dbReference type="RefSeq" id="WP_132170499.1">
    <property type="nucleotide sequence ID" value="NZ_SMKX01000067.1"/>
</dbReference>
<dbReference type="Gene3D" id="1.10.1200.10">
    <property type="entry name" value="ACP-like"/>
    <property type="match status" value="1"/>
</dbReference>
<feature type="transmembrane region" description="Helical" evidence="3">
    <location>
        <begin position="806"/>
        <end position="831"/>
    </location>
</feature>
<dbReference type="SUPFAM" id="SSF47336">
    <property type="entry name" value="ACP-like"/>
    <property type="match status" value="1"/>
</dbReference>
<feature type="transmembrane region" description="Helical" evidence="3">
    <location>
        <begin position="837"/>
        <end position="858"/>
    </location>
</feature>
<keyword evidence="3" id="KW-1133">Transmembrane helix</keyword>
<dbReference type="InterPro" id="IPR010071">
    <property type="entry name" value="AA_adenyl_dom"/>
</dbReference>
<dbReference type="CDD" id="cd05930">
    <property type="entry name" value="A_NRPS"/>
    <property type="match status" value="1"/>
</dbReference>
<protein>
    <submittedName>
        <fullName evidence="5">Amino acid adenylation domain-containing protein</fullName>
    </submittedName>
</protein>
<dbReference type="NCBIfam" id="TIGR01733">
    <property type="entry name" value="AA-adenyl-dom"/>
    <property type="match status" value="1"/>
</dbReference>
<evidence type="ECO:0000313" key="6">
    <source>
        <dbReference type="Proteomes" id="UP000295124"/>
    </source>
</evidence>
<feature type="transmembrane region" description="Helical" evidence="3">
    <location>
        <begin position="1046"/>
        <end position="1066"/>
    </location>
</feature>
<dbReference type="PROSITE" id="PS50075">
    <property type="entry name" value="CARRIER"/>
    <property type="match status" value="1"/>
</dbReference>
<evidence type="ECO:0000259" key="4">
    <source>
        <dbReference type="PROSITE" id="PS50075"/>
    </source>
</evidence>
<dbReference type="AlphaFoldDB" id="A0A4R4ZGJ5"/>
<comment type="caution">
    <text evidence="5">The sequence shown here is derived from an EMBL/GenBank/DDBJ whole genome shotgun (WGS) entry which is preliminary data.</text>
</comment>
<keyword evidence="1" id="KW-0596">Phosphopantetheine</keyword>
<dbReference type="InterPro" id="IPR012728">
    <property type="entry name" value="Pls/PosA_C"/>
</dbReference>